<dbReference type="Proteomes" id="UP000676967">
    <property type="component" value="Chromosome"/>
</dbReference>
<evidence type="ECO:0000313" key="2">
    <source>
        <dbReference type="Proteomes" id="UP000676967"/>
    </source>
</evidence>
<name>A0ABN6CF89_9ACTN</name>
<evidence type="ECO:0000313" key="1">
    <source>
        <dbReference type="EMBL" id="BCJ44182.1"/>
    </source>
</evidence>
<keyword evidence="2" id="KW-1185">Reference proteome</keyword>
<gene>
    <name evidence="1" type="ORF">Aiant_48390</name>
</gene>
<proteinExistence type="predicted"/>
<organism evidence="1 2">
    <name type="scientific">Actinoplanes ianthinogenes</name>
    <dbReference type="NCBI Taxonomy" id="122358"/>
    <lineage>
        <taxon>Bacteria</taxon>
        <taxon>Bacillati</taxon>
        <taxon>Actinomycetota</taxon>
        <taxon>Actinomycetes</taxon>
        <taxon>Micromonosporales</taxon>
        <taxon>Micromonosporaceae</taxon>
        <taxon>Actinoplanes</taxon>
    </lineage>
</organism>
<accession>A0ABN6CF89</accession>
<protein>
    <submittedName>
        <fullName evidence="1">Uncharacterized protein</fullName>
    </submittedName>
</protein>
<sequence>MGTNLRRLALRLVWRNCALSVSWAELAVARYRRTFGADNPVTLAAEVNYAIVRRALGDPRASGIGRTVLSTLQATVGVAKCR</sequence>
<reference evidence="1 2" key="1">
    <citation type="submission" date="2020-08" db="EMBL/GenBank/DDBJ databases">
        <title>Whole genome shotgun sequence of Actinoplanes ianthinogenes NBRC 13996.</title>
        <authorList>
            <person name="Komaki H."/>
            <person name="Tamura T."/>
        </authorList>
    </citation>
    <scope>NUCLEOTIDE SEQUENCE [LARGE SCALE GENOMIC DNA]</scope>
    <source>
        <strain evidence="1 2">NBRC 13996</strain>
    </source>
</reference>
<dbReference type="EMBL" id="AP023356">
    <property type="protein sequence ID" value="BCJ44182.1"/>
    <property type="molecule type" value="Genomic_DNA"/>
</dbReference>